<evidence type="ECO:0000256" key="2">
    <source>
        <dbReference type="SAM" id="SignalP"/>
    </source>
</evidence>
<feature type="region of interest" description="Disordered" evidence="1">
    <location>
        <begin position="31"/>
        <end position="142"/>
    </location>
</feature>
<dbReference type="KEGG" id="tso:IZ6_01790"/>
<feature type="signal peptide" evidence="2">
    <location>
        <begin position="1"/>
        <end position="22"/>
    </location>
</feature>
<evidence type="ECO:0000313" key="3">
    <source>
        <dbReference type="EMBL" id="BCJ89444.1"/>
    </source>
</evidence>
<dbReference type="RefSeq" id="WP_222876153.1">
    <property type="nucleotide sequence ID" value="NZ_AP023361.1"/>
</dbReference>
<reference evidence="3 4" key="1">
    <citation type="submission" date="2020-08" db="EMBL/GenBank/DDBJ databases">
        <title>Genome sequence of Rhizobiales bacterium strain IZ6.</title>
        <authorList>
            <person name="Nakai R."/>
            <person name="Naganuma T."/>
        </authorList>
    </citation>
    <scope>NUCLEOTIDE SEQUENCE [LARGE SCALE GENOMIC DNA]</scope>
    <source>
        <strain evidence="3 4">IZ6</strain>
    </source>
</reference>
<feature type="compositionally biased region" description="Low complexity" evidence="1">
    <location>
        <begin position="36"/>
        <end position="64"/>
    </location>
</feature>
<organism evidence="3 4">
    <name type="scientific">Terrihabitans soli</name>
    <dbReference type="NCBI Taxonomy" id="708113"/>
    <lineage>
        <taxon>Bacteria</taxon>
        <taxon>Pseudomonadati</taxon>
        <taxon>Pseudomonadota</taxon>
        <taxon>Alphaproteobacteria</taxon>
        <taxon>Hyphomicrobiales</taxon>
        <taxon>Terrihabitans</taxon>
    </lineage>
</organism>
<feature type="compositionally biased region" description="Basic residues" evidence="1">
    <location>
        <begin position="112"/>
        <end position="127"/>
    </location>
</feature>
<feature type="chain" id="PRO_5027813852" evidence="2">
    <location>
        <begin position="23"/>
        <end position="328"/>
    </location>
</feature>
<accession>A0A6S6QH31</accession>
<proteinExistence type="predicted"/>
<keyword evidence="4" id="KW-1185">Reference proteome</keyword>
<dbReference type="EMBL" id="AP023361">
    <property type="protein sequence ID" value="BCJ89444.1"/>
    <property type="molecule type" value="Genomic_DNA"/>
</dbReference>
<evidence type="ECO:0000256" key="1">
    <source>
        <dbReference type="SAM" id="MobiDB-lite"/>
    </source>
</evidence>
<feature type="compositionally biased region" description="Low complexity" evidence="1">
    <location>
        <begin position="89"/>
        <end position="111"/>
    </location>
</feature>
<dbReference type="AlphaFoldDB" id="A0A6S6QH31"/>
<protein>
    <submittedName>
        <fullName evidence="3">Uncharacterized protein</fullName>
    </submittedName>
</protein>
<gene>
    <name evidence="3" type="ORF">IZ6_01790</name>
</gene>
<dbReference type="Proteomes" id="UP000515317">
    <property type="component" value="Chromosome"/>
</dbReference>
<sequence>MILRTGIFTFCAAFLLTQSALAAVPPKPAKQTKQVAGAKASPKPAAKTAAPKASPKPAAVPAQATYRLPTGGAPQKVPATPPPGVRTDPAPAAAAAAAPAKPAAQASAPAKAKPKKTAAKTPGKKKQLASLKSQKLKAGRAALSPMERIDRGQLATDHLTGAEKKSTLELLVSYKETVREGDLETAGVLLRLIANETPRHDMVTVVNDLLGLPVDTQDTEVLLEIARADRADAVAGDTAKKGESDKVPSPLGERIHAAHAAVEAAPRTSRLDALAAYKHAVLEGNATAAAVALSGVVQGRLDQETVNTANALLGVENIFPPGQLAAAN</sequence>
<keyword evidence="2" id="KW-0732">Signal</keyword>
<evidence type="ECO:0000313" key="4">
    <source>
        <dbReference type="Proteomes" id="UP000515317"/>
    </source>
</evidence>
<name>A0A6S6QH31_9HYPH</name>